<dbReference type="Proteomes" id="UP001412239">
    <property type="component" value="Unassembled WGS sequence"/>
</dbReference>
<protein>
    <submittedName>
        <fullName evidence="1">Uncharacterized protein</fullName>
    </submittedName>
</protein>
<reference evidence="1" key="1">
    <citation type="submission" date="2015-10" db="EMBL/GenBank/DDBJ databases">
        <authorList>
            <person name="Regsiter A."/>
            <person name="william w."/>
        </authorList>
    </citation>
    <scope>NUCLEOTIDE SEQUENCE</scope>
    <source>
        <strain evidence="1">Montdore</strain>
    </source>
</reference>
<sequence length="258" mass="28630">MPPPLIFPFIRTGVALLPLGRANTSPTNLRSRSLRVIPRVDIVSVFDHNYHYPKIPVELSGPGKQMEMASYVLRHVHKLYGLPFTDESLVDVPKIPLALLSPSRAVRSTSSFSWASSEMTRANGPRTRTAWVVNTFKRTVDICGNCAGQEEADQLFSGGVDITNALYNKLDGAGSILDHKGEMETCLAENLRWKDSEGKPPPGALWLCCPRLLTGIFGKMTKPNIRLFVGVKSFVLLYPTDEFPIDGEEFWSTPKIVD</sequence>
<dbReference type="EMBL" id="LN890990">
    <property type="protein sequence ID" value="CUS12461.1"/>
    <property type="molecule type" value="Genomic_DNA"/>
</dbReference>
<keyword evidence="2" id="KW-1185">Reference proteome</keyword>
<evidence type="ECO:0000313" key="2">
    <source>
        <dbReference type="Proteomes" id="UP001412239"/>
    </source>
</evidence>
<name>A0A292Q099_9PEZI</name>
<gene>
    <name evidence="1" type="ORF">GSTUAT00003426001</name>
</gene>
<evidence type="ECO:0000313" key="1">
    <source>
        <dbReference type="EMBL" id="CUS12461.1"/>
    </source>
</evidence>
<proteinExistence type="predicted"/>
<accession>A0A292Q099</accession>
<dbReference type="AlphaFoldDB" id="A0A292Q099"/>
<organism evidence="1 2">
    <name type="scientific">Tuber aestivum</name>
    <name type="common">summer truffle</name>
    <dbReference type="NCBI Taxonomy" id="59557"/>
    <lineage>
        <taxon>Eukaryota</taxon>
        <taxon>Fungi</taxon>
        <taxon>Dikarya</taxon>
        <taxon>Ascomycota</taxon>
        <taxon>Pezizomycotina</taxon>
        <taxon>Pezizomycetes</taxon>
        <taxon>Pezizales</taxon>
        <taxon>Tuberaceae</taxon>
        <taxon>Tuber</taxon>
    </lineage>
</organism>